<keyword evidence="4" id="KW-1185">Reference proteome</keyword>
<dbReference type="InterPro" id="IPR015943">
    <property type="entry name" value="WD40/YVTN_repeat-like_dom_sf"/>
</dbReference>
<proteinExistence type="predicted"/>
<accession>A0A848LZX8</accession>
<dbReference type="EMBL" id="JABBJJ010000541">
    <property type="protein sequence ID" value="NMO23150.1"/>
    <property type="molecule type" value="Genomic_DNA"/>
</dbReference>
<comment type="caution">
    <text evidence="3">The sequence shown here is derived from an EMBL/GenBank/DDBJ whole genome shotgun (WGS) entry which is preliminary data.</text>
</comment>
<feature type="compositionally biased region" description="Low complexity" evidence="1">
    <location>
        <begin position="125"/>
        <end position="143"/>
    </location>
</feature>
<dbReference type="Gene3D" id="2.130.10.10">
    <property type="entry name" value="YVTN repeat-like/Quinoprotein amine dehydrogenase"/>
    <property type="match status" value="1"/>
</dbReference>
<dbReference type="Pfam" id="PF13360">
    <property type="entry name" value="PQQ_2"/>
    <property type="match status" value="1"/>
</dbReference>
<gene>
    <name evidence="3" type="ORF">HG543_51065</name>
</gene>
<dbReference type="SUPFAM" id="SSF50998">
    <property type="entry name" value="Quinoprotein alcohol dehydrogenase-like"/>
    <property type="match status" value="1"/>
</dbReference>
<dbReference type="AlphaFoldDB" id="A0A848LZX8"/>
<feature type="domain" description="Pyrrolo-quinoline quinone repeat" evidence="2">
    <location>
        <begin position="146"/>
        <end position="271"/>
    </location>
</feature>
<dbReference type="SMART" id="SM00564">
    <property type="entry name" value="PQQ"/>
    <property type="match status" value="3"/>
</dbReference>
<dbReference type="InterPro" id="IPR011047">
    <property type="entry name" value="Quinoprotein_ADH-like_sf"/>
</dbReference>
<feature type="compositionally biased region" description="Low complexity" evidence="1">
    <location>
        <begin position="82"/>
        <end position="92"/>
    </location>
</feature>
<organism evidence="3 4">
    <name type="scientific">Pyxidicoccus fallax</name>
    <dbReference type="NCBI Taxonomy" id="394095"/>
    <lineage>
        <taxon>Bacteria</taxon>
        <taxon>Pseudomonadati</taxon>
        <taxon>Myxococcota</taxon>
        <taxon>Myxococcia</taxon>
        <taxon>Myxococcales</taxon>
        <taxon>Cystobacterineae</taxon>
        <taxon>Myxococcaceae</taxon>
        <taxon>Pyxidicoccus</taxon>
    </lineage>
</organism>
<evidence type="ECO:0000313" key="4">
    <source>
        <dbReference type="Proteomes" id="UP000518300"/>
    </source>
</evidence>
<protein>
    <submittedName>
        <fullName evidence="3">PQQ-binding-like beta-propeller repeat protein</fullName>
    </submittedName>
</protein>
<dbReference type="PANTHER" id="PTHR34512">
    <property type="entry name" value="CELL SURFACE PROTEIN"/>
    <property type="match status" value="1"/>
</dbReference>
<dbReference type="PANTHER" id="PTHR34512:SF30">
    <property type="entry name" value="OUTER MEMBRANE PROTEIN ASSEMBLY FACTOR BAMB"/>
    <property type="match status" value="1"/>
</dbReference>
<evidence type="ECO:0000259" key="2">
    <source>
        <dbReference type="Pfam" id="PF13360"/>
    </source>
</evidence>
<evidence type="ECO:0000256" key="1">
    <source>
        <dbReference type="SAM" id="MobiDB-lite"/>
    </source>
</evidence>
<feature type="region of interest" description="Disordered" evidence="1">
    <location>
        <begin position="30"/>
        <end position="153"/>
    </location>
</feature>
<dbReference type="InterPro" id="IPR002372">
    <property type="entry name" value="PQQ_rpt_dom"/>
</dbReference>
<name>A0A848LZX8_9BACT</name>
<evidence type="ECO:0000313" key="3">
    <source>
        <dbReference type="EMBL" id="NMO23150.1"/>
    </source>
</evidence>
<dbReference type="Proteomes" id="UP000518300">
    <property type="component" value="Unassembled WGS sequence"/>
</dbReference>
<dbReference type="InterPro" id="IPR018391">
    <property type="entry name" value="PQQ_b-propeller_rpt"/>
</dbReference>
<sequence length="346" mass="36060">MTPAVVDEAGASLYLVAPDGAVRAHAVDTGKVLWSIPRPGSRKAGTNSPRESPAPPAEKKESPKGASRKSPAPTPQTREAAKGASGKSAAPKPETRKAAAGAVRGNSAPDSGTKDGGPASRSETQEATASSSQESPAPASQTQEASPDASHGFPAPLLAGGLLVVSLGDAGLVALSPDDGAQVWRRDVRDVVGMKSWRQALYVSTRPGRLLALNFQDGSPLWEQSPASSLTGPPSLSLGILWLGAIAEESPVLVGLSPADGKEVARLPLPDPLVTEVASLREDLLLVPTRGRQGRLVALRQPGWERVFSLRTDTPLRTRPVVMGDQVFVLGLDGRVLSWRVPPPEQ</sequence>
<reference evidence="3 4" key="1">
    <citation type="submission" date="2020-04" db="EMBL/GenBank/DDBJ databases">
        <title>Draft genome of Pyxidicoccus fallax type strain.</title>
        <authorList>
            <person name="Whitworth D.E."/>
        </authorList>
    </citation>
    <scope>NUCLEOTIDE SEQUENCE [LARGE SCALE GENOMIC DNA]</scope>
    <source>
        <strain evidence="3 4">DSM 14698</strain>
    </source>
</reference>